<evidence type="ECO:0000313" key="1">
    <source>
        <dbReference type="EMBL" id="KAH7857862.1"/>
    </source>
</evidence>
<accession>A0ACB7YWJ8</accession>
<sequence>MDFGELPEPESNAKPGTRSLPFEIDLNETPLPSPRETLAADEGASSKAAAGARGNESERLRRAVRLFDINASPPREADGEGFVEQSYGHGGLVTIAEHNADKMRIVRDIPFGRSLNAPETSSNMFYMENGFSLLKASRDWTPSQPSFEDIVKQRLHKTLKGVDFSSPLNGGIWPSHGTPLNFNVQHQGEVYLQALKDYIHTKQGRLGDGWLVEFVYCKIRCKTFPVYRAPDGNRFESMADVAGHLGLLTNYHSLEIDDRSDGLASLQKKLHLDGRRKEFLRSSRANYRQNHNILVSSSAAGISSGSKIMGHEFESYRKSTVGTDFKEHARRGFELSQDVCPLQFEDLVVLSLGKVDPRPTYHSTSQIWPVGFRSCWHDKITGSLFVFEIVDGGDAGPIFKVKRYPCSTQPIPIGTTVLLRQKSDSKDGRDKEPNDDSATSGMDDEESMSIKMMLTEDCPPLMEDVICRKVNSSTTESSCFPQSDVNIIPDDAGWVDGIGEFSVEGRSCSMVWDRASQTLLRAFHDVYKNVGILKIFCKHNANEVEVKAAENYDSLSKFCYLSGLGAIPPLVQSKSDFDFCSEMIVKWLQQDRFGLDTEFVQEILEQLPEIHGCLDYKFLSERGQNSGSQTVRSGFLLVKRKRDVQGGKGGDGFISSCNRPRKPFVEESDLKKSFPLGKQLSSKLPANLIGDVVQAWEFLWRFSKVLGLEKNFSFQELENELVNPWLDNINPLEGSGTETQNCGNFTLCTGAALRKAHSSLLKVVVREVLLKVSGYVDPSSDAVEGKSRRGRKKDADNSFASKKMKLDMLPINELTWPELARRYILVFLSLEGNLDSGEHTCRESSKIFHCLRGDGGTLCGSLTGVAGMEADARFLAEASMKVFGLVKKNDFVSMGQDKPDTVSTPKMITESVNEVPEWVLALEPARKLPTNVGARIRKCVFEALSKNPPEWAKQILQHSISKEVYKGNASGPTKRAIVSLLADVSHKDLQPKPDKKEKVKTVSTLSDLIMKQCRIVLRRIVAEDEEKVFCNLLGRTLLNHNDNDDEGLLGYPAMVSRPLDFRTIDIRLAGGAYGGSHEAFLDDVREVWNILCTAYADQSDVVDLVESLSQKFDIMYDKEVLSVAKKFTANANSPSISDEGQKEIDELLVHANESSIPKAPWDEGVCKVCGIDKDDDNVLLCDTCDSEYHTYCLSPPLARIPDGNWYCPSCVAGQSKSKGLSHGTQVKWRRKKRYQGDLTRNLMETLSRLARTMGLKEYWDFSVQERTFLIKFFCDETLNTSVIRDHLDHCATTSADFQQKLRSLSAEWKNLKTREEILAANMEKANAMDNRAGVSTPDGLAYVVNKDGKSLGNMPNKGDNVSFPQLEDGPRCNGTNVNGDQPFLSLSKSNSEQHHTSSGIEISSNRSLMTPCQVPQGLISSDGIRTNVAESVAFVAVNSESMLNGHHSSLQSAESAFQDSSQEMSSLKHEISVVRDSITQLEYELQRVSIRKECLGRDSNGRIYWGFEKADSSALMVVNGSIIENSLNSGGPKVSWLSYQSDPEIEEIIGWLRDGNARERELKESILHWQRKQPKDSKNSENPVQNEKRPSFLVTKAVTALEKKYGPGLGSQAADVSEKRGHKCNLYRCECLEPIWSSKHHCLSCHQTYSSSEELERHSDGKCSGGSVITKTKKVNEDSSKGKKVAAETPVKKHPRINGKGKPSRSEKKEIGLNVTKVQDSGFPYDFEEIRSKFVPQNSLKDLVKDVGLIGSSGTPTFVPSVSPCVNDPALRLVPTKTNEAGGGHESIQGINIEGDMECCFDNFPSYVGSEIDEASKVETLVGTSASEGYQMSGNKRKSGCTIPESSLRRLVGRVTHILRQLKINLLDMDAALPDEALRPSMAHLEKRSAWRAFVKSAGSIYEAVQATVLLENMIKADYLRKDWWYWSSLSSASTISTLSALALRVYALDTVIIFEKPSSPPSDSTEIPKPGDPDGEGTSPKLDTPNNTAQKTSTDQTENSKPKSRLNKRKKDSGS</sequence>
<protein>
    <submittedName>
        <fullName evidence="1">Uncharacterized protein</fullName>
    </submittedName>
</protein>
<name>A0ACB7YWJ8_9ERIC</name>
<dbReference type="EMBL" id="CM037153">
    <property type="protein sequence ID" value="KAH7857862.1"/>
    <property type="molecule type" value="Genomic_DNA"/>
</dbReference>
<comment type="caution">
    <text evidence="1">The sequence shown here is derived from an EMBL/GenBank/DDBJ whole genome shotgun (WGS) entry which is preliminary data.</text>
</comment>
<proteinExistence type="predicted"/>
<reference evidence="1 2" key="1">
    <citation type="journal article" date="2021" name="Hortic Res">
        <title>High-quality reference genome and annotation aids understanding of berry development for evergreen blueberry (Vaccinium darrowii).</title>
        <authorList>
            <person name="Yu J."/>
            <person name="Hulse-Kemp A.M."/>
            <person name="Babiker E."/>
            <person name="Staton M."/>
        </authorList>
    </citation>
    <scope>NUCLEOTIDE SEQUENCE [LARGE SCALE GENOMIC DNA]</scope>
    <source>
        <strain evidence="2">cv. NJ 8807/NJ 8810</strain>
        <tissue evidence="1">Young leaf</tissue>
    </source>
</reference>
<dbReference type="Proteomes" id="UP000828048">
    <property type="component" value="Chromosome 3"/>
</dbReference>
<organism evidence="1 2">
    <name type="scientific">Vaccinium darrowii</name>
    <dbReference type="NCBI Taxonomy" id="229202"/>
    <lineage>
        <taxon>Eukaryota</taxon>
        <taxon>Viridiplantae</taxon>
        <taxon>Streptophyta</taxon>
        <taxon>Embryophyta</taxon>
        <taxon>Tracheophyta</taxon>
        <taxon>Spermatophyta</taxon>
        <taxon>Magnoliopsida</taxon>
        <taxon>eudicotyledons</taxon>
        <taxon>Gunneridae</taxon>
        <taxon>Pentapetalae</taxon>
        <taxon>asterids</taxon>
        <taxon>Ericales</taxon>
        <taxon>Ericaceae</taxon>
        <taxon>Vaccinioideae</taxon>
        <taxon>Vaccinieae</taxon>
        <taxon>Vaccinium</taxon>
    </lineage>
</organism>
<keyword evidence="2" id="KW-1185">Reference proteome</keyword>
<evidence type="ECO:0000313" key="2">
    <source>
        <dbReference type="Proteomes" id="UP000828048"/>
    </source>
</evidence>
<gene>
    <name evidence="1" type="ORF">Vadar_017243</name>
</gene>